<dbReference type="Proteomes" id="UP000482800">
    <property type="component" value="Unassembled WGS sequence"/>
</dbReference>
<name>A0A6V8KTC9_9ACTN</name>
<evidence type="ECO:0008006" key="4">
    <source>
        <dbReference type="Google" id="ProtNLM"/>
    </source>
</evidence>
<organism evidence="2 3">
    <name type="scientific">Phytohabitans houttuyneae</name>
    <dbReference type="NCBI Taxonomy" id="1076126"/>
    <lineage>
        <taxon>Bacteria</taxon>
        <taxon>Bacillati</taxon>
        <taxon>Actinomycetota</taxon>
        <taxon>Actinomycetes</taxon>
        <taxon>Micromonosporales</taxon>
        <taxon>Micromonosporaceae</taxon>
    </lineage>
</organism>
<gene>
    <name evidence="2" type="ORF">Phou_092960</name>
</gene>
<keyword evidence="3" id="KW-1185">Reference proteome</keyword>
<accession>A0A6V8KTC9</accession>
<proteinExistence type="predicted"/>
<evidence type="ECO:0000256" key="1">
    <source>
        <dbReference type="SAM" id="MobiDB-lite"/>
    </source>
</evidence>
<evidence type="ECO:0000313" key="2">
    <source>
        <dbReference type="EMBL" id="GFJ85116.1"/>
    </source>
</evidence>
<feature type="region of interest" description="Disordered" evidence="1">
    <location>
        <begin position="34"/>
        <end position="75"/>
    </location>
</feature>
<evidence type="ECO:0000313" key="3">
    <source>
        <dbReference type="Proteomes" id="UP000482800"/>
    </source>
</evidence>
<dbReference type="EMBL" id="BLPF01000004">
    <property type="protein sequence ID" value="GFJ85116.1"/>
    <property type="molecule type" value="Genomic_DNA"/>
</dbReference>
<dbReference type="Gene3D" id="1.25.40.10">
    <property type="entry name" value="Tetratricopeptide repeat domain"/>
    <property type="match status" value="1"/>
</dbReference>
<comment type="caution">
    <text evidence="2">The sequence shown here is derived from an EMBL/GenBank/DDBJ whole genome shotgun (WGS) entry which is preliminary data.</text>
</comment>
<dbReference type="AlphaFoldDB" id="A0A6V8KTC9"/>
<reference evidence="2 3" key="2">
    <citation type="submission" date="2020-03" db="EMBL/GenBank/DDBJ databases">
        <authorList>
            <person name="Ichikawa N."/>
            <person name="Kimura A."/>
            <person name="Kitahashi Y."/>
            <person name="Uohara A."/>
        </authorList>
    </citation>
    <scope>NUCLEOTIDE SEQUENCE [LARGE SCALE GENOMIC DNA]</scope>
    <source>
        <strain evidence="2 3">NBRC 108639</strain>
    </source>
</reference>
<protein>
    <recommendedName>
        <fullName evidence="4">Tetratricopeptide repeat protein</fullName>
    </recommendedName>
</protein>
<sequence length="75" mass="7853">MAGEAGDPAGAAHAFEELLADNLRVLGPDHPDTLTTRGNIAYGRGRPGIRPVPPRRSRNCSPTVCGCSAQTTPTR</sequence>
<reference evidence="2 3" key="1">
    <citation type="submission" date="2020-03" db="EMBL/GenBank/DDBJ databases">
        <title>Whole genome shotgun sequence of Phytohabitans houttuyneae NBRC 108639.</title>
        <authorList>
            <person name="Komaki H."/>
            <person name="Tamura T."/>
        </authorList>
    </citation>
    <scope>NUCLEOTIDE SEQUENCE [LARGE SCALE GENOMIC DNA]</scope>
    <source>
        <strain evidence="2 3">NBRC 108639</strain>
    </source>
</reference>
<dbReference type="InterPro" id="IPR011990">
    <property type="entry name" value="TPR-like_helical_dom_sf"/>
</dbReference>